<protein>
    <submittedName>
        <fullName evidence="1">Uncharacterized protein</fullName>
    </submittedName>
</protein>
<proteinExistence type="predicted"/>
<name>G2YIG1_BOTF4</name>
<dbReference type="InParanoid" id="G2YIG1"/>
<evidence type="ECO:0000313" key="1">
    <source>
        <dbReference type="EMBL" id="CCD51498.1"/>
    </source>
</evidence>
<dbReference type="AlphaFoldDB" id="G2YIG1"/>
<organism evidence="1 2">
    <name type="scientific">Botryotinia fuckeliana (strain T4)</name>
    <name type="common">Noble rot fungus</name>
    <name type="synonym">Botrytis cinerea</name>
    <dbReference type="NCBI Taxonomy" id="999810"/>
    <lineage>
        <taxon>Eukaryota</taxon>
        <taxon>Fungi</taxon>
        <taxon>Dikarya</taxon>
        <taxon>Ascomycota</taxon>
        <taxon>Pezizomycotina</taxon>
        <taxon>Leotiomycetes</taxon>
        <taxon>Helotiales</taxon>
        <taxon>Sclerotiniaceae</taxon>
        <taxon>Botrytis</taxon>
    </lineage>
</organism>
<sequence length="119" mass="12614">MEQFLAEQGRDAASQIVPLQELDVEYVLSADEEIQVQMQMEFSAKTTDNHEGDNGEATSTVFGSIKSGASSLLRITDGLHGLDCGHDDLCSSSEDGSGGFAVSSPPKSSFSLVVTTCHQ</sequence>
<evidence type="ECO:0000313" key="2">
    <source>
        <dbReference type="Proteomes" id="UP000008177"/>
    </source>
</evidence>
<dbReference type="HOGENOM" id="CLU_2061147_0_0_1"/>
<dbReference type="Proteomes" id="UP000008177">
    <property type="component" value="Unplaced contigs"/>
</dbReference>
<accession>G2YIG1</accession>
<reference evidence="2" key="1">
    <citation type="journal article" date="2011" name="PLoS Genet.">
        <title>Genomic analysis of the necrotrophic fungal pathogens Sclerotinia sclerotiorum and Botrytis cinerea.</title>
        <authorList>
            <person name="Amselem J."/>
            <person name="Cuomo C.A."/>
            <person name="van Kan J.A."/>
            <person name="Viaud M."/>
            <person name="Benito E.P."/>
            <person name="Couloux A."/>
            <person name="Coutinho P.M."/>
            <person name="de Vries R.P."/>
            <person name="Dyer P.S."/>
            <person name="Fillinger S."/>
            <person name="Fournier E."/>
            <person name="Gout L."/>
            <person name="Hahn M."/>
            <person name="Kohn L."/>
            <person name="Lapalu N."/>
            <person name="Plummer K.M."/>
            <person name="Pradier J.M."/>
            <person name="Quevillon E."/>
            <person name="Sharon A."/>
            <person name="Simon A."/>
            <person name="ten Have A."/>
            <person name="Tudzynski B."/>
            <person name="Tudzynski P."/>
            <person name="Wincker P."/>
            <person name="Andrew M."/>
            <person name="Anthouard V."/>
            <person name="Beever R.E."/>
            <person name="Beffa R."/>
            <person name="Benoit I."/>
            <person name="Bouzid O."/>
            <person name="Brault B."/>
            <person name="Chen Z."/>
            <person name="Choquer M."/>
            <person name="Collemare J."/>
            <person name="Cotton P."/>
            <person name="Danchin E.G."/>
            <person name="Da Silva C."/>
            <person name="Gautier A."/>
            <person name="Giraud C."/>
            <person name="Giraud T."/>
            <person name="Gonzalez C."/>
            <person name="Grossetete S."/>
            <person name="Guldener U."/>
            <person name="Henrissat B."/>
            <person name="Howlett B.J."/>
            <person name="Kodira C."/>
            <person name="Kretschmer M."/>
            <person name="Lappartient A."/>
            <person name="Leroch M."/>
            <person name="Levis C."/>
            <person name="Mauceli E."/>
            <person name="Neuveglise C."/>
            <person name="Oeser B."/>
            <person name="Pearson M."/>
            <person name="Poulain J."/>
            <person name="Poussereau N."/>
            <person name="Quesneville H."/>
            <person name="Rascle C."/>
            <person name="Schumacher J."/>
            <person name="Segurens B."/>
            <person name="Sexton A."/>
            <person name="Silva E."/>
            <person name="Sirven C."/>
            <person name="Soanes D.M."/>
            <person name="Talbot N.J."/>
            <person name="Templeton M."/>
            <person name="Yandava C."/>
            <person name="Yarden O."/>
            <person name="Zeng Q."/>
            <person name="Rollins J.A."/>
            <person name="Lebrun M.H."/>
            <person name="Dickman M."/>
        </authorList>
    </citation>
    <scope>NUCLEOTIDE SEQUENCE [LARGE SCALE GENOMIC DNA]</scope>
    <source>
        <strain evidence="2">T4</strain>
    </source>
</reference>
<dbReference type="EMBL" id="FQ790337">
    <property type="protein sequence ID" value="CCD51498.1"/>
    <property type="molecule type" value="Genomic_DNA"/>
</dbReference>
<gene>
    <name evidence="1" type="ORF">BofuT4_P018040.1</name>
</gene>